<keyword evidence="10" id="KW-1185">Reference proteome</keyword>
<evidence type="ECO:0000256" key="2">
    <source>
        <dbReference type="ARBA" id="ARBA00007441"/>
    </source>
</evidence>
<dbReference type="SUPFAM" id="SSF53383">
    <property type="entry name" value="PLP-dependent transferases"/>
    <property type="match status" value="1"/>
</dbReference>
<evidence type="ECO:0000256" key="4">
    <source>
        <dbReference type="ARBA" id="ARBA00012753"/>
    </source>
</evidence>
<dbReference type="PANTHER" id="PTHR11879:SF36">
    <property type="entry name" value="ASPARTATE AMINOTRANSFERASE, CYTOPLASMIC 2"/>
    <property type="match status" value="1"/>
</dbReference>
<evidence type="ECO:0000256" key="3">
    <source>
        <dbReference type="ARBA" id="ARBA00011738"/>
    </source>
</evidence>
<dbReference type="InterPro" id="IPR015421">
    <property type="entry name" value="PyrdxlP-dep_Trfase_major"/>
</dbReference>
<protein>
    <recommendedName>
        <fullName evidence="4">aspartate transaminase</fullName>
        <ecNumber evidence="4">2.6.1.1</ecNumber>
    </recommendedName>
</protein>
<organism evidence="9 10">
    <name type="scientific">Sinocyclocheilus rhinocerous</name>
    <dbReference type="NCBI Taxonomy" id="307959"/>
    <lineage>
        <taxon>Eukaryota</taxon>
        <taxon>Metazoa</taxon>
        <taxon>Chordata</taxon>
        <taxon>Craniata</taxon>
        <taxon>Vertebrata</taxon>
        <taxon>Euteleostomi</taxon>
        <taxon>Actinopterygii</taxon>
        <taxon>Neopterygii</taxon>
        <taxon>Teleostei</taxon>
        <taxon>Ostariophysi</taxon>
        <taxon>Cypriniformes</taxon>
        <taxon>Cyprinidae</taxon>
        <taxon>Cyprininae</taxon>
        <taxon>Sinocyclocheilus</taxon>
    </lineage>
</organism>
<proteinExistence type="inferred from homology"/>
<dbReference type="PRINTS" id="PR00799">
    <property type="entry name" value="TRANSAMINASE"/>
</dbReference>
<dbReference type="Pfam" id="PF00155">
    <property type="entry name" value="Aminotran_1_2"/>
    <property type="match status" value="1"/>
</dbReference>
<dbReference type="InterPro" id="IPR015424">
    <property type="entry name" value="PyrdxlP-dep_Trfase"/>
</dbReference>
<comment type="cofactor">
    <cofactor evidence="1">
        <name>pyridoxal 5'-phosphate</name>
        <dbReference type="ChEBI" id="CHEBI:597326"/>
    </cofactor>
</comment>
<dbReference type="GO" id="GO:0030170">
    <property type="term" value="F:pyridoxal phosphate binding"/>
    <property type="evidence" value="ECO:0007669"/>
    <property type="project" value="InterPro"/>
</dbReference>
<dbReference type="InterPro" id="IPR000796">
    <property type="entry name" value="Asp_trans"/>
</dbReference>
<dbReference type="InterPro" id="IPR004839">
    <property type="entry name" value="Aminotransferase_I/II_large"/>
</dbReference>
<reference evidence="9" key="2">
    <citation type="submission" date="2025-09" db="UniProtKB">
        <authorList>
            <consortium name="Ensembl"/>
        </authorList>
    </citation>
    <scope>IDENTIFICATION</scope>
</reference>
<dbReference type="Gene3D" id="3.90.1150.10">
    <property type="entry name" value="Aspartate Aminotransferase, domain 1"/>
    <property type="match status" value="2"/>
</dbReference>
<dbReference type="GO" id="GO:0006532">
    <property type="term" value="P:aspartate biosynthetic process"/>
    <property type="evidence" value="ECO:0007669"/>
    <property type="project" value="TreeGrafter"/>
</dbReference>
<comment type="similarity">
    <text evidence="2">Belongs to the class-I pyridoxal-phosphate-dependent aminotransferase family.</text>
</comment>
<keyword evidence="7" id="KW-0663">Pyridoxal phosphate</keyword>
<dbReference type="InterPro" id="IPR015422">
    <property type="entry name" value="PyrdxlP-dep_Trfase_small"/>
</dbReference>
<reference evidence="9" key="1">
    <citation type="submission" date="2025-08" db="UniProtKB">
        <authorList>
            <consortium name="Ensembl"/>
        </authorList>
    </citation>
    <scope>IDENTIFICATION</scope>
</reference>
<sequence length="372" mass="40975">MQMNSEFRERQPIGVKNLSVALTQHGHTTWLPLVRKIKQQISTDPTLITEYPHILGIPEFTRRATQLALGKDSPAIVESRVFGIQTVGCTGAVCLGAELLRSCYCSSSSWSGPILLSSPCDDSLAGTFKAAGIEDVQYYRYWDAESNGVCVENMVHDLENAPEQCVVVLFASGHRPTGAELSQEDWKRVAEVMKRQLFAFFLMSAQGLCSGSLEQDAWPVRHCVSLGLELLCAQSFSHNFGLYGERVGHLLCVLKQNLLAVQSQAEKLVQTLWSCPPMEGARVVATVLSNPAHLVDCILISLALYTTVGKEPPLFKKITFFSCSLSAQQVDFLVQKKHIYLLPNGCLNVSAINSRNLDYVAESIHQALSSKL</sequence>
<evidence type="ECO:0000313" key="10">
    <source>
        <dbReference type="Proteomes" id="UP000472270"/>
    </source>
</evidence>
<dbReference type="Gene3D" id="3.40.640.10">
    <property type="entry name" value="Type I PLP-dependent aspartate aminotransferase-like (Major domain)"/>
    <property type="match status" value="1"/>
</dbReference>
<keyword evidence="6" id="KW-0808">Transferase</keyword>
<dbReference type="Ensembl" id="ENSSRHT00000082721.1">
    <property type="protein sequence ID" value="ENSSRHP00000080539.1"/>
    <property type="gene ID" value="ENSSRHG00000039910.1"/>
</dbReference>
<evidence type="ECO:0000256" key="7">
    <source>
        <dbReference type="ARBA" id="ARBA00022898"/>
    </source>
</evidence>
<evidence type="ECO:0000256" key="5">
    <source>
        <dbReference type="ARBA" id="ARBA00022576"/>
    </source>
</evidence>
<feature type="domain" description="Aminotransferase class I/classII large" evidence="8">
    <location>
        <begin position="35"/>
        <end position="293"/>
    </location>
</feature>
<dbReference type="AlphaFoldDB" id="A0A673LMU4"/>
<evidence type="ECO:0000256" key="6">
    <source>
        <dbReference type="ARBA" id="ARBA00022679"/>
    </source>
</evidence>
<keyword evidence="5" id="KW-0032">Aminotransferase</keyword>
<comment type="subunit">
    <text evidence="3">Homodimer.</text>
</comment>
<evidence type="ECO:0000256" key="1">
    <source>
        <dbReference type="ARBA" id="ARBA00001933"/>
    </source>
</evidence>
<accession>A0A673LMU4</accession>
<evidence type="ECO:0000259" key="8">
    <source>
        <dbReference type="Pfam" id="PF00155"/>
    </source>
</evidence>
<dbReference type="Proteomes" id="UP000472270">
    <property type="component" value="Unassembled WGS sequence"/>
</dbReference>
<evidence type="ECO:0000313" key="9">
    <source>
        <dbReference type="Ensembl" id="ENSSRHP00000080539.1"/>
    </source>
</evidence>
<dbReference type="GO" id="GO:0004069">
    <property type="term" value="F:L-aspartate:2-oxoglutarate aminotransferase activity"/>
    <property type="evidence" value="ECO:0007669"/>
    <property type="project" value="UniProtKB-EC"/>
</dbReference>
<name>A0A673LMU4_9TELE</name>
<dbReference type="PANTHER" id="PTHR11879">
    <property type="entry name" value="ASPARTATE AMINOTRANSFERASE"/>
    <property type="match status" value="1"/>
</dbReference>
<dbReference type="EC" id="2.6.1.1" evidence="4"/>
<dbReference type="GO" id="GO:0005829">
    <property type="term" value="C:cytosol"/>
    <property type="evidence" value="ECO:0007669"/>
    <property type="project" value="TreeGrafter"/>
</dbReference>